<name>A0AA40NEJ8_CITFR</name>
<reference evidence="3" key="1">
    <citation type="submission" date="2015-09" db="EMBL/GenBank/DDBJ databases">
        <title>Prevalence of NDMs in South Africa.</title>
        <authorList>
            <person name="Osei Sekyere J."/>
            <person name="Govinden U."/>
            <person name="Essack S."/>
            <person name="Haldorsen B."/>
            <person name="Samuelsen O."/>
            <person name="Aasnaes B."/>
            <person name="Sundsfjord A."/>
        </authorList>
    </citation>
    <scope>NUCLEOTIDE SEQUENCE [LARGE SCALE GENOMIC DNA]</scope>
    <source>
        <strain evidence="3">ST62:944112508</strain>
    </source>
</reference>
<organism evidence="2 3">
    <name type="scientific">Citrobacter freundii</name>
    <dbReference type="NCBI Taxonomy" id="546"/>
    <lineage>
        <taxon>Bacteria</taxon>
        <taxon>Pseudomonadati</taxon>
        <taxon>Pseudomonadota</taxon>
        <taxon>Gammaproteobacteria</taxon>
        <taxon>Enterobacterales</taxon>
        <taxon>Enterobacteriaceae</taxon>
        <taxon>Citrobacter</taxon>
        <taxon>Citrobacter freundii complex</taxon>
    </lineage>
</organism>
<proteinExistence type="predicted"/>
<protein>
    <recommendedName>
        <fullName evidence="1">Tip attachment protein J central straight fiber domain-containing protein</fullName>
    </recommendedName>
</protein>
<comment type="caution">
    <text evidence="2">The sequence shown here is derived from an EMBL/GenBank/DDBJ whole genome shotgun (WGS) entry which is preliminary data.</text>
</comment>
<gene>
    <name evidence="2" type="ORF">AN672_28595</name>
</gene>
<evidence type="ECO:0000313" key="3">
    <source>
        <dbReference type="Proteomes" id="UP000050520"/>
    </source>
</evidence>
<dbReference type="Pfam" id="PF09327">
    <property type="entry name" value="Phage_Tail_Tip"/>
    <property type="match status" value="1"/>
</dbReference>
<dbReference type="Proteomes" id="UP000050520">
    <property type="component" value="Unassembled WGS sequence"/>
</dbReference>
<evidence type="ECO:0000313" key="2">
    <source>
        <dbReference type="EMBL" id="KPR46313.1"/>
    </source>
</evidence>
<dbReference type="RefSeq" id="WP_057064994.1">
    <property type="nucleotide sequence ID" value="NZ_LJEB01000265.1"/>
</dbReference>
<reference evidence="2 3" key="2">
    <citation type="journal article" date="2017" name="PLoS ONE">
        <title>Genomic and phenotypic characterisation of fluoroquinolone resistance mechanisms in Enterobacteriaceae in Durban, South Africa.</title>
        <authorList>
            <person name="Osei Sekyere J."/>
            <person name="Amoako D.G."/>
        </authorList>
    </citation>
    <scope>NUCLEOTIDE SEQUENCE [LARGE SCALE GENOMIC DNA]</scope>
    <source>
        <strain evidence="2 3">ST62:944112508</strain>
    </source>
</reference>
<dbReference type="PANTHER" id="PTHR36251">
    <property type="entry name" value="FELS-1 PROPHAGE HOST SPECIFICITY PROTEIN-RELATED"/>
    <property type="match status" value="1"/>
</dbReference>
<sequence length="160" mass="16588">DVTASLEDKLTATVDATSATAIHTLKVGVRINDIFYGAGMSIAVLAEAGKPVVTRVGFNANQFVLMSGSGDTQYSPFAVVNGQVFISDAFIQNGSITSAKIANAAINNAKISGSIWSEGYKVANQGGWCLSKADNNLSFTGPEGRLFVQIGKLTGVAPNV</sequence>
<dbReference type="InterPro" id="IPR015406">
    <property type="entry name" value="GpJ_CSF"/>
</dbReference>
<feature type="domain" description="Tip attachment protein J central straight fiber" evidence="1">
    <location>
        <begin position="6"/>
        <end position="143"/>
    </location>
</feature>
<dbReference type="PANTHER" id="PTHR36251:SF2">
    <property type="entry name" value="GIFSY-2 PROPHAGE HOST SPECIFICITY PROTEIN J, PHAGE LAMBDA"/>
    <property type="match status" value="1"/>
</dbReference>
<evidence type="ECO:0000259" key="1">
    <source>
        <dbReference type="Pfam" id="PF09327"/>
    </source>
</evidence>
<dbReference type="EMBL" id="LJEB01000265">
    <property type="protein sequence ID" value="KPR46313.1"/>
    <property type="molecule type" value="Genomic_DNA"/>
</dbReference>
<feature type="non-terminal residue" evidence="2">
    <location>
        <position position="1"/>
    </location>
</feature>
<dbReference type="AlphaFoldDB" id="A0AA40NEJ8"/>
<dbReference type="InterPro" id="IPR053171">
    <property type="entry name" value="Viral_Tip_Attach_Protein"/>
</dbReference>
<accession>A0AA40NEJ8</accession>